<dbReference type="GO" id="GO:0005856">
    <property type="term" value="C:cytoskeleton"/>
    <property type="evidence" value="ECO:0007669"/>
    <property type="project" value="TreeGrafter"/>
</dbReference>
<dbReference type="EMBL" id="MPUH01000171">
    <property type="protein sequence ID" value="OMJ87653.1"/>
    <property type="molecule type" value="Genomic_DNA"/>
</dbReference>
<evidence type="ECO:0000256" key="1">
    <source>
        <dbReference type="ARBA" id="ARBA00023054"/>
    </source>
</evidence>
<keyword evidence="4" id="KW-1185">Reference proteome</keyword>
<feature type="coiled-coil region" evidence="2">
    <location>
        <begin position="8"/>
        <end position="35"/>
    </location>
</feature>
<dbReference type="PANTHER" id="PTHR32083">
    <property type="entry name" value="CILIA AND FLAGELLA-ASSOCIATED PROTEIN 58-RELATED"/>
    <property type="match status" value="1"/>
</dbReference>
<keyword evidence="1 2" id="KW-0175">Coiled coil</keyword>
<proteinExistence type="predicted"/>
<organism evidence="3 4">
    <name type="scientific">Stentor coeruleus</name>
    <dbReference type="NCBI Taxonomy" id="5963"/>
    <lineage>
        <taxon>Eukaryota</taxon>
        <taxon>Sar</taxon>
        <taxon>Alveolata</taxon>
        <taxon>Ciliophora</taxon>
        <taxon>Postciliodesmatophora</taxon>
        <taxon>Heterotrichea</taxon>
        <taxon>Heterotrichida</taxon>
        <taxon>Stentoridae</taxon>
        <taxon>Stentor</taxon>
    </lineage>
</organism>
<feature type="coiled-coil region" evidence="2">
    <location>
        <begin position="769"/>
        <end position="796"/>
    </location>
</feature>
<dbReference type="AlphaFoldDB" id="A0A1R2CF79"/>
<feature type="coiled-coil region" evidence="2">
    <location>
        <begin position="211"/>
        <end position="588"/>
    </location>
</feature>
<accession>A0A1R2CF79</accession>
<reference evidence="3 4" key="1">
    <citation type="submission" date="2016-11" db="EMBL/GenBank/DDBJ databases">
        <title>The macronuclear genome of Stentor coeruleus: a giant cell with tiny introns.</title>
        <authorList>
            <person name="Slabodnick M."/>
            <person name="Ruby J.G."/>
            <person name="Reiff S.B."/>
            <person name="Swart E.C."/>
            <person name="Gosai S."/>
            <person name="Prabakaran S."/>
            <person name="Witkowska E."/>
            <person name="Larue G.E."/>
            <person name="Fisher S."/>
            <person name="Freeman R.M."/>
            <person name="Gunawardena J."/>
            <person name="Chu W."/>
            <person name="Stover N.A."/>
            <person name="Gregory B.D."/>
            <person name="Nowacki M."/>
            <person name="Derisi J."/>
            <person name="Roy S.W."/>
            <person name="Marshall W.F."/>
            <person name="Sood P."/>
        </authorList>
    </citation>
    <scope>NUCLEOTIDE SEQUENCE [LARGE SCALE GENOMIC DNA]</scope>
    <source>
        <strain evidence="3">WM001</strain>
    </source>
</reference>
<dbReference type="PANTHER" id="PTHR32083:SF48">
    <property type="entry name" value="TRANS-GOLGI NETWORK-LOCALIZED SYP41-INTERACTING PROTEIN 1"/>
    <property type="match status" value="1"/>
</dbReference>
<evidence type="ECO:0000313" key="4">
    <source>
        <dbReference type="Proteomes" id="UP000187209"/>
    </source>
</evidence>
<evidence type="ECO:0000256" key="2">
    <source>
        <dbReference type="SAM" id="Coils"/>
    </source>
</evidence>
<protein>
    <submittedName>
        <fullName evidence="3">Uncharacterized protein</fullName>
    </submittedName>
</protein>
<sequence length="850" mass="99558">MDDHYRSKEAEESQLANTEDVIVQMKDRLRQQSQRIRSLESYKVLCEERLTELYPSHPLPVLPEHIGSGGSSTTQELLNYKQKIAKLEQHLSQSAEMVPSQTNSVTYNKLHELYTLLHQKYNSILKEKTELEESLRNEMLSNEEQRAYIEVLKQAIEIRIESLGLKGINTEEFAEFSSARISIDESKRETSRMTTKIIDYEAQIKSLTESLKIKSTECKELAIENEEITEQLHQAAEAIQHAENEVQKLEDEIHKLEEEKRNLIDYAEAQTKSEQKIKNELKESKNRLGNLQEEYKKVSKNLSLANDENKKITNELETVKTEYNRNEKTLKETQQGFLNMKSRVEEKDRALQKYKEENNSFSIQNSSLQAENITLNENMSKLDGQVCAYKVDLERSKTEENRLKENLAQMRSNIQQLQEEKYRIEKNYIEAEHKIQNIQGQYEIIIEKYNGTSKMLQNANHEVENLKNVQKLAVDKEESSAHLVSDLKKQILTLQNEIESLVKIQQNTSSDLVLIREDYEQLRLKFLSLEQENDVLRKKNRDLNNLIEEEGHNARQNQEEVMNLKYQLEEMNKTVEFASDSFKEKELQAMSAEKDAENLTMIIHQTQSELAQEKYQRTNQYEELCIITNEHEKLKREFSSLKDLYEMACRAARSMSSQLSPMNTGNFKDFTMTFAETLPSDFSLHKWVEKAVNELKDICDKYTDAIQQMDSIKHKNNLFKQDLELLSQENNNFKSKELMLRSQIESMSKENTYLRENVKFQTNGLQQEILSLRTNIQSLYEENESLLNKNRSMSNELLQTKSRISANEQSFQSMDKRYKLAVTEKEHLESLLSSYKSMDRSFSNSYRNSN</sequence>
<dbReference type="OrthoDB" id="194112at2759"/>
<name>A0A1R2CF79_9CILI</name>
<gene>
    <name evidence="3" type="ORF">SteCoe_10579</name>
</gene>
<dbReference type="Proteomes" id="UP000187209">
    <property type="component" value="Unassembled WGS sequence"/>
</dbReference>
<comment type="caution">
    <text evidence="3">The sequence shown here is derived from an EMBL/GenBank/DDBJ whole genome shotgun (WGS) entry which is preliminary data.</text>
</comment>
<evidence type="ECO:0000313" key="3">
    <source>
        <dbReference type="EMBL" id="OMJ87653.1"/>
    </source>
</evidence>